<dbReference type="SMART" id="SM00354">
    <property type="entry name" value="HTH_LACI"/>
    <property type="match status" value="1"/>
</dbReference>
<dbReference type="CDD" id="cd01392">
    <property type="entry name" value="HTH_LacI"/>
    <property type="match status" value="1"/>
</dbReference>
<dbReference type="Proteomes" id="UP000223913">
    <property type="component" value="Unassembled WGS sequence"/>
</dbReference>
<dbReference type="SUPFAM" id="SSF47413">
    <property type="entry name" value="lambda repressor-like DNA-binding domains"/>
    <property type="match status" value="1"/>
</dbReference>
<dbReference type="GO" id="GO:0000976">
    <property type="term" value="F:transcription cis-regulatory region binding"/>
    <property type="evidence" value="ECO:0007669"/>
    <property type="project" value="TreeGrafter"/>
</dbReference>
<reference evidence="5 6" key="1">
    <citation type="submission" date="2017-10" db="EMBL/GenBank/DDBJ databases">
        <title>The draft genome sequence of Lewinella nigricans NBRC 102662.</title>
        <authorList>
            <person name="Wang K."/>
        </authorList>
    </citation>
    <scope>NUCLEOTIDE SEQUENCE [LARGE SCALE GENOMIC DNA]</scope>
    <source>
        <strain evidence="5 6">NBRC 102662</strain>
    </source>
</reference>
<dbReference type="Gene3D" id="1.10.260.40">
    <property type="entry name" value="lambda repressor-like DNA-binding domains"/>
    <property type="match status" value="1"/>
</dbReference>
<dbReference type="InterPro" id="IPR000843">
    <property type="entry name" value="HTH_LacI"/>
</dbReference>
<comment type="caution">
    <text evidence="5">The sequence shown here is derived from an EMBL/GenBank/DDBJ whole genome shotgun (WGS) entry which is preliminary data.</text>
</comment>
<dbReference type="EMBL" id="PDUD01000025">
    <property type="protein sequence ID" value="PHN04516.1"/>
    <property type="molecule type" value="Genomic_DNA"/>
</dbReference>
<dbReference type="OrthoDB" id="628703at2"/>
<keyword evidence="3" id="KW-0804">Transcription</keyword>
<dbReference type="Pfam" id="PF13407">
    <property type="entry name" value="Peripla_BP_4"/>
    <property type="match status" value="1"/>
</dbReference>
<sequence>MEKTPRLKDIADLADVSIGTVDRVLHDRGRVAATTKEKVLRIAKEIGYQPNIHASILSGSNRTYRLCCLVPKNGMDPFWDHVHAGFQKAISQIGEQNVIVHFVEFDLFSPADFTEKVNNLQLNKYHGLIVAPIFHREYELLRKSIVKSDIPFVVINTLVESEDKSFLCYIGPNSYQSGRLAARLLTEHCVADDKVLMIPLEKDYQNAQHMLEKERGFRDCFSEVAPYVEVITADFEDYNDPQALGAFLNHMISLHPTIKGIYTSASRISKIAAAIDAQRISHIKLIGYDTLQENLMYLERGKITYLINQNPPLMGYLGMIYLAKYLVFKSRPQQYNYLPLDVILPENVSYYQNHYLLHDILFIPFM</sequence>
<evidence type="ECO:0000313" key="5">
    <source>
        <dbReference type="EMBL" id="PHN04516.1"/>
    </source>
</evidence>
<dbReference type="Gene3D" id="3.40.50.2300">
    <property type="match status" value="2"/>
</dbReference>
<evidence type="ECO:0000256" key="1">
    <source>
        <dbReference type="ARBA" id="ARBA00023015"/>
    </source>
</evidence>
<name>A0A2D0N7Y8_FLAN2</name>
<dbReference type="GO" id="GO:0003700">
    <property type="term" value="F:DNA-binding transcription factor activity"/>
    <property type="evidence" value="ECO:0007669"/>
    <property type="project" value="TreeGrafter"/>
</dbReference>
<dbReference type="PANTHER" id="PTHR30146">
    <property type="entry name" value="LACI-RELATED TRANSCRIPTIONAL REPRESSOR"/>
    <property type="match status" value="1"/>
</dbReference>
<evidence type="ECO:0000256" key="3">
    <source>
        <dbReference type="ARBA" id="ARBA00023163"/>
    </source>
</evidence>
<dbReference type="CDD" id="cd06307">
    <property type="entry name" value="PBP1_sugar_binding"/>
    <property type="match status" value="1"/>
</dbReference>
<dbReference type="RefSeq" id="WP_099152090.1">
    <property type="nucleotide sequence ID" value="NZ_PDUD01000025.1"/>
</dbReference>
<proteinExistence type="predicted"/>
<dbReference type="InterPro" id="IPR010982">
    <property type="entry name" value="Lambda_DNA-bd_dom_sf"/>
</dbReference>
<keyword evidence="6" id="KW-1185">Reference proteome</keyword>
<dbReference type="AlphaFoldDB" id="A0A2D0N7Y8"/>
<keyword evidence="2" id="KW-0238">DNA-binding</keyword>
<dbReference type="PROSITE" id="PS00356">
    <property type="entry name" value="HTH_LACI_1"/>
    <property type="match status" value="1"/>
</dbReference>
<organism evidence="5 6">
    <name type="scientific">Flavilitoribacter nigricans (strain ATCC 23147 / DSM 23189 / NBRC 102662 / NCIMB 1420 / SS-2)</name>
    <name type="common">Lewinella nigricans</name>
    <dbReference type="NCBI Taxonomy" id="1122177"/>
    <lineage>
        <taxon>Bacteria</taxon>
        <taxon>Pseudomonadati</taxon>
        <taxon>Bacteroidota</taxon>
        <taxon>Saprospiria</taxon>
        <taxon>Saprospirales</taxon>
        <taxon>Lewinellaceae</taxon>
        <taxon>Flavilitoribacter</taxon>
    </lineage>
</organism>
<dbReference type="PANTHER" id="PTHR30146:SF144">
    <property type="entry name" value="LACI-FAMILY TRANSCRIPTION REGULATOR"/>
    <property type="match status" value="1"/>
</dbReference>
<dbReference type="SUPFAM" id="SSF53822">
    <property type="entry name" value="Periplasmic binding protein-like I"/>
    <property type="match status" value="1"/>
</dbReference>
<accession>A0A2D0N7Y8</accession>
<gene>
    <name evidence="5" type="ORF">CRP01_21155</name>
</gene>
<dbReference type="InterPro" id="IPR025997">
    <property type="entry name" value="SBP_2_dom"/>
</dbReference>
<dbReference type="Pfam" id="PF00356">
    <property type="entry name" value="LacI"/>
    <property type="match status" value="1"/>
</dbReference>
<evidence type="ECO:0000259" key="4">
    <source>
        <dbReference type="PROSITE" id="PS50932"/>
    </source>
</evidence>
<feature type="domain" description="HTH lacI-type" evidence="4">
    <location>
        <begin position="5"/>
        <end position="59"/>
    </location>
</feature>
<keyword evidence="1" id="KW-0805">Transcription regulation</keyword>
<dbReference type="InterPro" id="IPR028082">
    <property type="entry name" value="Peripla_BP_I"/>
</dbReference>
<protein>
    <recommendedName>
        <fullName evidence="4">HTH lacI-type domain-containing protein</fullName>
    </recommendedName>
</protein>
<evidence type="ECO:0000256" key="2">
    <source>
        <dbReference type="ARBA" id="ARBA00023125"/>
    </source>
</evidence>
<evidence type="ECO:0000313" key="6">
    <source>
        <dbReference type="Proteomes" id="UP000223913"/>
    </source>
</evidence>
<dbReference type="PROSITE" id="PS50932">
    <property type="entry name" value="HTH_LACI_2"/>
    <property type="match status" value="1"/>
</dbReference>